<proteinExistence type="predicted"/>
<gene>
    <name evidence="1" type="ORF">ZEAMMB73_Zm00001d034132</name>
</gene>
<dbReference type="OMA" id="RENNFAF"/>
<reference evidence="1" key="1">
    <citation type="submission" date="2015-12" db="EMBL/GenBank/DDBJ databases">
        <title>Update maize B73 reference genome by single molecule sequencing technologies.</title>
        <authorList>
            <consortium name="Maize Genome Sequencing Project"/>
            <person name="Ware D."/>
        </authorList>
    </citation>
    <scope>NUCLEOTIDE SEQUENCE [LARGE SCALE GENOMIC DNA]</scope>
    <source>
        <tissue evidence="1">Seedling</tissue>
    </source>
</reference>
<dbReference type="STRING" id="4577.A0A1D6L5Q2"/>
<dbReference type="AlphaFoldDB" id="A0A1D6L5Q2"/>
<dbReference type="SMR" id="A0A1D6L5Q2"/>
<evidence type="ECO:0000313" key="1">
    <source>
        <dbReference type="EMBL" id="ONM09633.1"/>
    </source>
</evidence>
<dbReference type="EMBL" id="CM007647">
    <property type="protein sequence ID" value="ONM09633.1"/>
    <property type="molecule type" value="Genomic_DNA"/>
</dbReference>
<name>A0A1D6L5Q2_MAIZE</name>
<organism evidence="1">
    <name type="scientific">Zea mays</name>
    <name type="common">Maize</name>
    <dbReference type="NCBI Taxonomy" id="4577"/>
    <lineage>
        <taxon>Eukaryota</taxon>
        <taxon>Viridiplantae</taxon>
        <taxon>Streptophyta</taxon>
        <taxon>Embryophyta</taxon>
        <taxon>Tracheophyta</taxon>
        <taxon>Spermatophyta</taxon>
        <taxon>Magnoliopsida</taxon>
        <taxon>Liliopsida</taxon>
        <taxon>Poales</taxon>
        <taxon>Poaceae</taxon>
        <taxon>PACMAD clade</taxon>
        <taxon>Panicoideae</taxon>
        <taxon>Andropogonodae</taxon>
        <taxon>Andropogoneae</taxon>
        <taxon>Tripsacinae</taxon>
        <taxon>Zea</taxon>
    </lineage>
</organism>
<accession>A0A1D6L5Q2</accession>
<dbReference type="InParanoid" id="A0A1D6L5Q2"/>
<sequence>MGTEILAGRTRIDQRPHGTGTDALMEGNRPPAGCCLLSDSTRSAHIQLFYVFSGLLYYVIKIEKVSIRKRSLPLGILKKNEEMLILMSMITILQHDVLYAVNKVSKKLQSPTMCIDSALDLIKGMTEYFETYRIEGFSNSLNIAKAIAKDLAVDASFPVKRHIVRKKQFDESNSQEEILEAERAFKVKYFLVLVDMAITSLKTRFEELLIFKGVFRFLLSSSTLKSLNDSELQECCIKFADTFSHDGSSDVEVYKMLHHIFGTIELFPPYITLYMVHSYYCGTSADLS</sequence>
<protein>
    <submittedName>
        <fullName evidence="1">Uncharacterized protein</fullName>
    </submittedName>
</protein>